<organism evidence="1 2">
    <name type="scientific">Alkalibaculum bacchi</name>
    <dbReference type="NCBI Taxonomy" id="645887"/>
    <lineage>
        <taxon>Bacteria</taxon>
        <taxon>Bacillati</taxon>
        <taxon>Bacillota</taxon>
        <taxon>Clostridia</taxon>
        <taxon>Eubacteriales</taxon>
        <taxon>Eubacteriaceae</taxon>
        <taxon>Alkalibaculum</taxon>
    </lineage>
</organism>
<reference evidence="1 2" key="1">
    <citation type="submission" date="2018-06" db="EMBL/GenBank/DDBJ databases">
        <title>Genomic Encyclopedia of Type Strains, Phase IV (KMG-IV): sequencing the most valuable type-strain genomes for metagenomic binning, comparative biology and taxonomic classification.</title>
        <authorList>
            <person name="Goeker M."/>
        </authorList>
    </citation>
    <scope>NUCLEOTIDE SEQUENCE [LARGE SCALE GENOMIC DNA]</scope>
    <source>
        <strain evidence="1 2">DSM 22112</strain>
    </source>
</reference>
<gene>
    <name evidence="1" type="ORF">DES36_1165</name>
</gene>
<accession>A0A366I2H5</accession>
<protein>
    <submittedName>
        <fullName evidence="1">Uncharacterized protein</fullName>
    </submittedName>
</protein>
<dbReference type="AlphaFoldDB" id="A0A366I2H5"/>
<name>A0A366I2H5_9FIRM</name>
<evidence type="ECO:0000313" key="1">
    <source>
        <dbReference type="EMBL" id="RBP60349.1"/>
    </source>
</evidence>
<dbReference type="RefSeq" id="WP_113921317.1">
    <property type="nucleotide sequence ID" value="NZ_QNRX01000016.1"/>
</dbReference>
<keyword evidence="2" id="KW-1185">Reference proteome</keyword>
<dbReference type="OrthoDB" id="1797524at2"/>
<comment type="caution">
    <text evidence="1">The sequence shown here is derived from an EMBL/GenBank/DDBJ whole genome shotgun (WGS) entry which is preliminary data.</text>
</comment>
<sequence length="100" mass="11708">MSSFQFLASDKPLQEVKNPYIEFISINEAVKRNITLDDFILEDEEIDRDDKMIMICDSEEHLDEIEISTVDEEKIQALVTANGVCKKFFKRRFKKLSIFA</sequence>
<evidence type="ECO:0000313" key="2">
    <source>
        <dbReference type="Proteomes" id="UP000253490"/>
    </source>
</evidence>
<dbReference type="Proteomes" id="UP000253490">
    <property type="component" value="Unassembled WGS sequence"/>
</dbReference>
<proteinExistence type="predicted"/>
<dbReference type="EMBL" id="QNRX01000016">
    <property type="protein sequence ID" value="RBP60349.1"/>
    <property type="molecule type" value="Genomic_DNA"/>
</dbReference>